<name>A0AB39Q2Y2_9ACTN</name>
<dbReference type="RefSeq" id="WP_369170992.1">
    <property type="nucleotide sequence ID" value="NZ_CP163439.1"/>
</dbReference>
<proteinExistence type="predicted"/>
<keyword evidence="1" id="KW-0175">Coiled coil</keyword>
<organism evidence="2">
    <name type="scientific">Streptomyces sp. R28</name>
    <dbReference type="NCBI Taxonomy" id="3238628"/>
    <lineage>
        <taxon>Bacteria</taxon>
        <taxon>Bacillati</taxon>
        <taxon>Actinomycetota</taxon>
        <taxon>Actinomycetes</taxon>
        <taxon>Kitasatosporales</taxon>
        <taxon>Streptomycetaceae</taxon>
        <taxon>Streptomyces</taxon>
    </lineage>
</organism>
<gene>
    <name evidence="2" type="ORF">AB5J49_25500</name>
</gene>
<evidence type="ECO:0000256" key="1">
    <source>
        <dbReference type="SAM" id="Coils"/>
    </source>
</evidence>
<dbReference type="AlphaFoldDB" id="A0AB39Q2Y2"/>
<dbReference type="EMBL" id="CP163439">
    <property type="protein sequence ID" value="XDQ36423.1"/>
    <property type="molecule type" value="Genomic_DNA"/>
</dbReference>
<reference evidence="2" key="1">
    <citation type="submission" date="2024-07" db="EMBL/GenBank/DDBJ databases">
        <authorList>
            <person name="Yu S.T."/>
        </authorList>
    </citation>
    <scope>NUCLEOTIDE SEQUENCE</scope>
    <source>
        <strain evidence="2">R28</strain>
    </source>
</reference>
<evidence type="ECO:0000313" key="2">
    <source>
        <dbReference type="EMBL" id="XDQ36423.1"/>
    </source>
</evidence>
<feature type="coiled-coil region" evidence="1">
    <location>
        <begin position="10"/>
        <end position="37"/>
    </location>
</feature>
<protein>
    <submittedName>
        <fullName evidence="2">Uncharacterized protein</fullName>
    </submittedName>
</protein>
<sequence length="136" mass="14963">MTADEIDETLSAMARAATDLLRECEAAQERMEECDDLSEAEIRDRAGQPGLPYRPECVLLSMRLQLATDSAKKYRDAAREFVSWWTDVAMAAWKSSVLGTPITRARVGGAAPGTLMTKEELALLPAVDERNVSSRS</sequence>
<accession>A0AB39Q2Y2</accession>